<reference evidence="1 2" key="1">
    <citation type="submission" date="2014-04" db="EMBL/GenBank/DDBJ databases">
        <authorList>
            <consortium name="DOE Joint Genome Institute"/>
            <person name="Kuo A."/>
            <person name="Tarkka M."/>
            <person name="Buscot F."/>
            <person name="Kohler A."/>
            <person name="Nagy L.G."/>
            <person name="Floudas D."/>
            <person name="Copeland A."/>
            <person name="Barry K.W."/>
            <person name="Cichocki N."/>
            <person name="Veneault-Fourrey C."/>
            <person name="LaButti K."/>
            <person name="Lindquist E.A."/>
            <person name="Lipzen A."/>
            <person name="Lundell T."/>
            <person name="Morin E."/>
            <person name="Murat C."/>
            <person name="Sun H."/>
            <person name="Tunlid A."/>
            <person name="Henrissat B."/>
            <person name="Grigoriev I.V."/>
            <person name="Hibbett D.S."/>
            <person name="Martin F."/>
            <person name="Nordberg H.P."/>
            <person name="Cantor M.N."/>
            <person name="Hua S.X."/>
        </authorList>
    </citation>
    <scope>NUCLEOTIDE SEQUENCE [LARGE SCALE GENOMIC DNA]</scope>
    <source>
        <strain evidence="1 2">F 1598</strain>
    </source>
</reference>
<dbReference type="Proteomes" id="UP000054166">
    <property type="component" value="Unassembled WGS sequence"/>
</dbReference>
<sequence length="55" mass="6202">MKAEFEKCSRPFAAAQPFEKPYVSFAPLHVNPVHLQDSVLPLTTLPRIPPRISTQ</sequence>
<gene>
    <name evidence="1" type="ORF">PILCRDRAFT_819435</name>
</gene>
<dbReference type="EMBL" id="KN832991">
    <property type="protein sequence ID" value="KIM83206.1"/>
    <property type="molecule type" value="Genomic_DNA"/>
</dbReference>
<proteinExistence type="predicted"/>
<evidence type="ECO:0000313" key="2">
    <source>
        <dbReference type="Proteomes" id="UP000054166"/>
    </source>
</evidence>
<protein>
    <submittedName>
        <fullName evidence="1">Uncharacterized protein</fullName>
    </submittedName>
</protein>
<dbReference type="InParanoid" id="A0A0C3FYC6"/>
<dbReference type="AlphaFoldDB" id="A0A0C3FYC6"/>
<evidence type="ECO:0000313" key="1">
    <source>
        <dbReference type="EMBL" id="KIM83206.1"/>
    </source>
</evidence>
<accession>A0A0C3FYC6</accession>
<organism evidence="1 2">
    <name type="scientific">Piloderma croceum (strain F 1598)</name>
    <dbReference type="NCBI Taxonomy" id="765440"/>
    <lineage>
        <taxon>Eukaryota</taxon>
        <taxon>Fungi</taxon>
        <taxon>Dikarya</taxon>
        <taxon>Basidiomycota</taxon>
        <taxon>Agaricomycotina</taxon>
        <taxon>Agaricomycetes</taxon>
        <taxon>Agaricomycetidae</taxon>
        <taxon>Atheliales</taxon>
        <taxon>Atheliaceae</taxon>
        <taxon>Piloderma</taxon>
    </lineage>
</organism>
<reference evidence="2" key="2">
    <citation type="submission" date="2015-01" db="EMBL/GenBank/DDBJ databases">
        <title>Evolutionary Origins and Diversification of the Mycorrhizal Mutualists.</title>
        <authorList>
            <consortium name="DOE Joint Genome Institute"/>
            <consortium name="Mycorrhizal Genomics Consortium"/>
            <person name="Kohler A."/>
            <person name="Kuo A."/>
            <person name="Nagy L.G."/>
            <person name="Floudas D."/>
            <person name="Copeland A."/>
            <person name="Barry K.W."/>
            <person name="Cichocki N."/>
            <person name="Veneault-Fourrey C."/>
            <person name="LaButti K."/>
            <person name="Lindquist E.A."/>
            <person name="Lipzen A."/>
            <person name="Lundell T."/>
            <person name="Morin E."/>
            <person name="Murat C."/>
            <person name="Riley R."/>
            <person name="Ohm R."/>
            <person name="Sun H."/>
            <person name="Tunlid A."/>
            <person name="Henrissat B."/>
            <person name="Grigoriev I.V."/>
            <person name="Hibbett D.S."/>
            <person name="Martin F."/>
        </authorList>
    </citation>
    <scope>NUCLEOTIDE SEQUENCE [LARGE SCALE GENOMIC DNA]</scope>
    <source>
        <strain evidence="2">F 1598</strain>
    </source>
</reference>
<keyword evidence="2" id="KW-1185">Reference proteome</keyword>
<dbReference type="HOGENOM" id="CLU_3033193_0_0_1"/>
<name>A0A0C3FYC6_PILCF</name>